<dbReference type="InterPro" id="IPR053234">
    <property type="entry name" value="RPM1_Interactor"/>
</dbReference>
<evidence type="ECO:0000313" key="2">
    <source>
        <dbReference type="EMBL" id="KAB1205224.1"/>
    </source>
</evidence>
<evidence type="ECO:0000313" key="3">
    <source>
        <dbReference type="Proteomes" id="UP000516437"/>
    </source>
</evidence>
<proteinExistence type="predicted"/>
<dbReference type="PANTHER" id="PTHR33443:SF30">
    <property type="entry name" value="SARCOSINE DEHYDROGENASE-2C PROTEIN"/>
    <property type="match status" value="1"/>
</dbReference>
<comment type="caution">
    <text evidence="2">The sequence shown here is derived from an EMBL/GenBank/DDBJ whole genome shotgun (WGS) entry which is preliminary data.</text>
</comment>
<dbReference type="OrthoDB" id="266020at2759"/>
<dbReference type="AlphaFoldDB" id="A0A6A1UXP4"/>
<name>A0A6A1UXP4_9ROSI</name>
<feature type="region of interest" description="Disordered" evidence="1">
    <location>
        <begin position="1"/>
        <end position="42"/>
    </location>
</feature>
<keyword evidence="3" id="KW-1185">Reference proteome</keyword>
<sequence length="271" mass="29994">MGKNYSEVMEISPASSGKESRGGIVSTMANSSPSSCSSEEDGTPIRPVFCLKSKSVTDIKRIEEIEDCFILEFDPFESIDLSSLSINCNASETDADGANDLSVIAEKGQVACRDYPHSRHLCLRFPFETTAHENFCELCYCYVCDSAAPCKYWTEPTPAHCHASENVGDWEHKRNFRKQLSADVQIWSQMNEIPLAYPQVGGLNFMTDARGELLWCTLHLDACLLLVEHFQSLSMPLWALSRAAFFTGAFSSVCPCLELSSFLVIAKILGA</sequence>
<accession>A0A6A1UXP4</accession>
<organism evidence="2 3">
    <name type="scientific">Morella rubra</name>
    <name type="common">Chinese bayberry</name>
    <dbReference type="NCBI Taxonomy" id="262757"/>
    <lineage>
        <taxon>Eukaryota</taxon>
        <taxon>Viridiplantae</taxon>
        <taxon>Streptophyta</taxon>
        <taxon>Embryophyta</taxon>
        <taxon>Tracheophyta</taxon>
        <taxon>Spermatophyta</taxon>
        <taxon>Magnoliopsida</taxon>
        <taxon>eudicotyledons</taxon>
        <taxon>Gunneridae</taxon>
        <taxon>Pentapetalae</taxon>
        <taxon>rosids</taxon>
        <taxon>fabids</taxon>
        <taxon>Fagales</taxon>
        <taxon>Myricaceae</taxon>
        <taxon>Morella</taxon>
    </lineage>
</organism>
<evidence type="ECO:0000256" key="1">
    <source>
        <dbReference type="SAM" id="MobiDB-lite"/>
    </source>
</evidence>
<dbReference type="EMBL" id="RXIC02000025">
    <property type="protein sequence ID" value="KAB1205224.1"/>
    <property type="molecule type" value="Genomic_DNA"/>
</dbReference>
<reference evidence="2 3" key="1">
    <citation type="journal article" date="2019" name="Plant Biotechnol. J.">
        <title>The red bayberry genome and genetic basis of sex determination.</title>
        <authorList>
            <person name="Jia H.M."/>
            <person name="Jia H.J."/>
            <person name="Cai Q.L."/>
            <person name="Wang Y."/>
            <person name="Zhao H.B."/>
            <person name="Yang W.F."/>
            <person name="Wang G.Y."/>
            <person name="Li Y.H."/>
            <person name="Zhan D.L."/>
            <person name="Shen Y.T."/>
            <person name="Niu Q.F."/>
            <person name="Chang L."/>
            <person name="Qiu J."/>
            <person name="Zhao L."/>
            <person name="Xie H.B."/>
            <person name="Fu W.Y."/>
            <person name="Jin J."/>
            <person name="Li X.W."/>
            <person name="Jiao Y."/>
            <person name="Zhou C.C."/>
            <person name="Tu T."/>
            <person name="Chai C.Y."/>
            <person name="Gao J.L."/>
            <person name="Fan L.J."/>
            <person name="van de Weg E."/>
            <person name="Wang J.Y."/>
            <person name="Gao Z.S."/>
        </authorList>
    </citation>
    <scope>NUCLEOTIDE SEQUENCE [LARGE SCALE GENOMIC DNA]</scope>
    <source>
        <tissue evidence="2">Leaves</tissue>
    </source>
</reference>
<gene>
    <name evidence="2" type="ORF">CJ030_MR7G021948</name>
</gene>
<dbReference type="PANTHER" id="PTHR33443">
    <property type="entry name" value="ZGC:112980"/>
    <property type="match status" value="1"/>
</dbReference>
<protein>
    <submittedName>
        <fullName evidence="2">Uncharacterized protein</fullName>
    </submittedName>
</protein>
<dbReference type="Proteomes" id="UP000516437">
    <property type="component" value="Chromosome 7"/>
</dbReference>